<keyword evidence="3" id="KW-0175">Coiled coil</keyword>
<dbReference type="PIRSF" id="PIRSF000868">
    <property type="entry name" value="14-3-3"/>
    <property type="match status" value="1"/>
</dbReference>
<dbReference type="EMBL" id="GL983432">
    <property type="protein sequence ID" value="EGR33519.1"/>
    <property type="molecule type" value="Genomic_DNA"/>
</dbReference>
<dbReference type="Pfam" id="PF00244">
    <property type="entry name" value="14-3-3"/>
    <property type="match status" value="1"/>
</dbReference>
<dbReference type="InterPro" id="IPR023410">
    <property type="entry name" value="14-3-3_domain"/>
</dbReference>
<accession>G0QMN5</accession>
<feature type="coiled-coil region" evidence="3">
    <location>
        <begin position="212"/>
        <end position="261"/>
    </location>
</feature>
<dbReference type="STRING" id="857967.G0QMN5"/>
<dbReference type="SMART" id="SM00101">
    <property type="entry name" value="14_3_3"/>
    <property type="match status" value="1"/>
</dbReference>
<gene>
    <name evidence="5" type="ORF">IMG5_050590</name>
</gene>
<dbReference type="PRINTS" id="PR00305">
    <property type="entry name" value="1433ZETA"/>
</dbReference>
<name>G0QMN5_ICHMU</name>
<keyword evidence="6" id="KW-1185">Reference proteome</keyword>
<dbReference type="PANTHER" id="PTHR18860">
    <property type="entry name" value="14-3-3 PROTEIN"/>
    <property type="match status" value="1"/>
</dbReference>
<evidence type="ECO:0000256" key="3">
    <source>
        <dbReference type="SAM" id="Coils"/>
    </source>
</evidence>
<reference evidence="5 6" key="1">
    <citation type="submission" date="2011-07" db="EMBL/GenBank/DDBJ databases">
        <authorList>
            <person name="Coyne R."/>
            <person name="Brami D."/>
            <person name="Johnson J."/>
            <person name="Hostetler J."/>
            <person name="Hannick L."/>
            <person name="Clark T."/>
            <person name="Cassidy-Hanley D."/>
            <person name="Inman J."/>
        </authorList>
    </citation>
    <scope>NUCLEOTIDE SEQUENCE [LARGE SCALE GENOMIC DNA]</scope>
    <source>
        <strain evidence="5 6">G5</strain>
    </source>
</reference>
<dbReference type="Gene3D" id="1.20.190.20">
    <property type="entry name" value="14-3-3 domain"/>
    <property type="match status" value="1"/>
</dbReference>
<dbReference type="SUPFAM" id="SSF48445">
    <property type="entry name" value="14-3-3 protein"/>
    <property type="match status" value="1"/>
</dbReference>
<dbReference type="OMA" id="VICMIEQ"/>
<evidence type="ECO:0000256" key="2">
    <source>
        <dbReference type="PIRSR" id="PIRSR000868-1"/>
    </source>
</evidence>
<feature type="site" description="Interaction with phosphoserine on interacting protein" evidence="2">
    <location>
        <position position="69"/>
    </location>
</feature>
<evidence type="ECO:0000256" key="1">
    <source>
        <dbReference type="ARBA" id="ARBA00006141"/>
    </source>
</evidence>
<dbReference type="InterPro" id="IPR000308">
    <property type="entry name" value="14-3-3"/>
</dbReference>
<dbReference type="eggNOG" id="KOG0841">
    <property type="taxonomic scope" value="Eukaryota"/>
</dbReference>
<dbReference type="InParanoid" id="G0QMN5"/>
<dbReference type="GeneID" id="14909702"/>
<dbReference type="AlphaFoldDB" id="G0QMN5"/>
<feature type="site" description="Interaction with phosphoserine on interacting protein" evidence="2">
    <location>
        <position position="143"/>
    </location>
</feature>
<proteinExistence type="inferred from homology"/>
<dbReference type="CDD" id="cd08774">
    <property type="entry name" value="14-3-3"/>
    <property type="match status" value="1"/>
</dbReference>
<dbReference type="InterPro" id="IPR036815">
    <property type="entry name" value="14-3-3_dom_sf"/>
</dbReference>
<organism evidence="5 6">
    <name type="scientific">Ichthyophthirius multifiliis</name>
    <name type="common">White spot disease agent</name>
    <name type="synonym">Ich</name>
    <dbReference type="NCBI Taxonomy" id="5932"/>
    <lineage>
        <taxon>Eukaryota</taxon>
        <taxon>Sar</taxon>
        <taxon>Alveolata</taxon>
        <taxon>Ciliophora</taxon>
        <taxon>Intramacronucleata</taxon>
        <taxon>Oligohymenophorea</taxon>
        <taxon>Hymenostomatida</taxon>
        <taxon>Ophryoglenina</taxon>
        <taxon>Ichthyophthirius</taxon>
    </lineage>
</organism>
<protein>
    <recommendedName>
        <fullName evidence="4">14-3-3 domain-containing protein</fullName>
    </recommendedName>
</protein>
<dbReference type="RefSeq" id="XP_004037505.1">
    <property type="nucleotide sequence ID" value="XM_004037457.1"/>
</dbReference>
<evidence type="ECO:0000259" key="4">
    <source>
        <dbReference type="SMART" id="SM00101"/>
    </source>
</evidence>
<dbReference type="Proteomes" id="UP000008983">
    <property type="component" value="Unassembled WGS sequence"/>
</dbReference>
<dbReference type="OrthoDB" id="10010602at2759"/>
<evidence type="ECO:0000313" key="6">
    <source>
        <dbReference type="Proteomes" id="UP000008983"/>
    </source>
</evidence>
<feature type="domain" description="14-3-3" evidence="4">
    <location>
        <begin position="15"/>
        <end position="264"/>
    </location>
</feature>
<sequence>MKSTIMHELKPDMKRDNLLFLARLSQQTERFPEMLEYMKRIIQQPQIELTKDERNLLSTSYKSIVGSKRAEIRVLDAIFEKEKRQDQQSTNLQYIIKYKQKVEREIFQNCEDLIAIIDQILLPNVKCLESKVFYLKIRGDHFRYYAECLKSRALQQQDNNNSEVEEEALNSYREANEIARMNLASTDPIRLALILNMSVYFFEVLDKIHDAIRIANNAFEEAIQNIDNVNEENYKDSTLIMQLLRDNIQLWTDLLQQQQNQEDQ</sequence>
<evidence type="ECO:0000313" key="5">
    <source>
        <dbReference type="EMBL" id="EGR33519.1"/>
    </source>
</evidence>
<comment type="similarity">
    <text evidence="1">Belongs to the 14-3-3 family.</text>
</comment>